<dbReference type="Gene3D" id="3.30.565.10">
    <property type="entry name" value="Histidine kinase-like ATPase, C-terminal domain"/>
    <property type="match status" value="1"/>
</dbReference>
<dbReference type="PROSITE" id="PS50894">
    <property type="entry name" value="HPT"/>
    <property type="match status" value="1"/>
</dbReference>
<keyword evidence="17" id="KW-1185">Reference proteome</keyword>
<feature type="modified residue" description="Phosphohistidine" evidence="12">
    <location>
        <position position="46"/>
    </location>
</feature>
<dbReference type="Gene3D" id="1.20.120.160">
    <property type="entry name" value="HPT domain"/>
    <property type="match status" value="1"/>
</dbReference>
<reference evidence="17" key="1">
    <citation type="journal article" date="2019" name="Int. J. Syst. Evol. Microbiol.">
        <title>The Global Catalogue of Microorganisms (GCM) 10K type strain sequencing project: providing services to taxonomists for standard genome sequencing and annotation.</title>
        <authorList>
            <consortium name="The Broad Institute Genomics Platform"/>
            <consortium name="The Broad Institute Genome Sequencing Center for Infectious Disease"/>
            <person name="Wu L."/>
            <person name="Ma J."/>
        </authorList>
    </citation>
    <scope>NUCLEOTIDE SEQUENCE [LARGE SCALE GENOMIC DNA]</scope>
    <source>
        <strain evidence="17">CCUG 62945</strain>
    </source>
</reference>
<evidence type="ECO:0000256" key="11">
    <source>
        <dbReference type="ARBA" id="ARBA00035100"/>
    </source>
</evidence>
<dbReference type="InterPro" id="IPR036890">
    <property type="entry name" value="HATPase_C_sf"/>
</dbReference>
<feature type="domain" description="Histidine kinase" evidence="13">
    <location>
        <begin position="372"/>
        <end position="572"/>
    </location>
</feature>
<dbReference type="InterPro" id="IPR036061">
    <property type="entry name" value="CheW-like_dom_sf"/>
</dbReference>
<evidence type="ECO:0000259" key="13">
    <source>
        <dbReference type="PROSITE" id="PS50109"/>
    </source>
</evidence>
<dbReference type="SMART" id="SM00260">
    <property type="entry name" value="CheW"/>
    <property type="match status" value="1"/>
</dbReference>
<evidence type="ECO:0000259" key="15">
    <source>
        <dbReference type="PROSITE" id="PS50894"/>
    </source>
</evidence>
<keyword evidence="5 12" id="KW-0597">Phosphoprotein</keyword>
<feature type="domain" description="HPt" evidence="15">
    <location>
        <begin position="1"/>
        <end position="103"/>
    </location>
</feature>
<dbReference type="PANTHER" id="PTHR43395">
    <property type="entry name" value="SENSOR HISTIDINE KINASE CHEA"/>
    <property type="match status" value="1"/>
</dbReference>
<evidence type="ECO:0000256" key="9">
    <source>
        <dbReference type="ARBA" id="ARBA00022840"/>
    </source>
</evidence>
<dbReference type="PRINTS" id="PR00344">
    <property type="entry name" value="BCTRLSENSOR"/>
</dbReference>
<keyword evidence="6 16" id="KW-0808">Transferase</keyword>
<evidence type="ECO:0000256" key="2">
    <source>
        <dbReference type="ARBA" id="ARBA00012438"/>
    </source>
</evidence>
<evidence type="ECO:0000259" key="14">
    <source>
        <dbReference type="PROSITE" id="PS50851"/>
    </source>
</evidence>
<dbReference type="InterPro" id="IPR005467">
    <property type="entry name" value="His_kinase_dom"/>
</dbReference>
<evidence type="ECO:0000256" key="7">
    <source>
        <dbReference type="ARBA" id="ARBA00022741"/>
    </source>
</evidence>
<dbReference type="InterPro" id="IPR037006">
    <property type="entry name" value="CheA-like_homodim_sf"/>
</dbReference>
<dbReference type="InterPro" id="IPR036097">
    <property type="entry name" value="HisK_dim/P_sf"/>
</dbReference>
<dbReference type="SMART" id="SM01231">
    <property type="entry name" value="H-kinase_dim"/>
    <property type="match status" value="1"/>
</dbReference>
<dbReference type="Pfam" id="PF02895">
    <property type="entry name" value="H-kinase_dim"/>
    <property type="match status" value="1"/>
</dbReference>
<dbReference type="InterPro" id="IPR051315">
    <property type="entry name" value="Bact_Chemotaxis_CheA"/>
</dbReference>
<evidence type="ECO:0000256" key="1">
    <source>
        <dbReference type="ARBA" id="ARBA00000085"/>
    </source>
</evidence>
<dbReference type="Gene3D" id="2.30.30.40">
    <property type="entry name" value="SH3 Domains"/>
    <property type="match status" value="1"/>
</dbReference>
<dbReference type="PANTHER" id="PTHR43395:SF10">
    <property type="entry name" value="CHEMOTAXIS PROTEIN CHEA"/>
    <property type="match status" value="1"/>
</dbReference>
<sequence length="734" mass="81592">MDLDSARGALIEEARDLLNSMESALLTIEGNNASSEEIDALFRVAHTIKGSAALFSLDYIVIFTHSMESLLDLVRSKEIEINEKMISMLLDCKDYLSLLINSVENRTENIDPDETNRARLLGLLDEYLLKSTEVQTIASSDRIEKDEKKHHGDTHWHLSLRFNKNNLINGMDPFEFIRYLGTLGEISYIYTITDKIPPLDEIDSEQCYLGFEIDLESSQDKEAIESAFDFIRQDSTIRILPPHAKIQEYIDLINSLPEPPQLLGEILLKGGSITPLELKEILHIQKEDPSRQLGSIFVEEKVVAAPVVAAALKKQKQSEDKKNNELKFIKVEAGKLDTLINMVGELVIAGAAANLISKRNSDPSMSEACATLSDLVEQIRDSALNLRMVQIKEVFERFPRVIRDATKDLNKKINLKLIGTETELDKSMIEKLSDPLMHIVRNAIDHGIETPQDRIAKGKPAQGEIILNAFHDSGSVVIEISDDGAGLNKERIIKKAVERNLISPDAVLSEYEIYQLIFEAGFSTAEKVTHLSGRGVGMDVVKRNIEHLRGEVEVISEEGTGSIFRIRLPLTMAIIDGFQVMVADSTFVIPLDLVLECTELTSNDEQHNFVNLRGKVLPFVRLRSLFDLPEHSISKENIVVIQYGQNRAGLVVDKLIGEFQAVIKPLGPLFKDLKGISGSTILGTGQVALILDVAQLIQYAYKKTDPLYKGNSLFKATLPPSASISAITSNTLGG</sequence>
<gene>
    <name evidence="16" type="ORF">ACFQNF_15790</name>
</gene>
<dbReference type="PROSITE" id="PS50851">
    <property type="entry name" value="CHEW"/>
    <property type="match status" value="1"/>
</dbReference>
<comment type="caution">
    <text evidence="16">The sequence shown here is derived from an EMBL/GenBank/DDBJ whole genome shotgun (WGS) entry which is preliminary data.</text>
</comment>
<dbReference type="Pfam" id="PF02518">
    <property type="entry name" value="HATPase_c"/>
    <property type="match status" value="1"/>
</dbReference>
<keyword evidence="10" id="KW-0902">Two-component regulatory system</keyword>
<evidence type="ECO:0000256" key="8">
    <source>
        <dbReference type="ARBA" id="ARBA00022777"/>
    </source>
</evidence>
<dbReference type="Pfam" id="PF01627">
    <property type="entry name" value="Hpt"/>
    <property type="match status" value="1"/>
</dbReference>
<dbReference type="GO" id="GO:0004673">
    <property type="term" value="F:protein histidine kinase activity"/>
    <property type="evidence" value="ECO:0007669"/>
    <property type="project" value="UniProtKB-EC"/>
</dbReference>
<keyword evidence="8" id="KW-0418">Kinase</keyword>
<dbReference type="EMBL" id="JBHTBQ010000033">
    <property type="protein sequence ID" value="MFC7421326.1"/>
    <property type="molecule type" value="Genomic_DNA"/>
</dbReference>
<protein>
    <recommendedName>
        <fullName evidence="3">Chemotaxis protein CheA</fullName>
        <ecNumber evidence="2">2.7.13.3</ecNumber>
    </recommendedName>
</protein>
<dbReference type="InterPro" id="IPR008207">
    <property type="entry name" value="Sig_transdc_His_kin_Hpt_dom"/>
</dbReference>
<dbReference type="SUPFAM" id="SSF55874">
    <property type="entry name" value="ATPase domain of HSP90 chaperone/DNA topoisomerase II/histidine kinase"/>
    <property type="match status" value="1"/>
</dbReference>
<dbReference type="CDD" id="cd00731">
    <property type="entry name" value="CheA_reg"/>
    <property type="match status" value="1"/>
</dbReference>
<evidence type="ECO:0000256" key="3">
    <source>
        <dbReference type="ARBA" id="ARBA00021495"/>
    </source>
</evidence>
<evidence type="ECO:0000256" key="6">
    <source>
        <dbReference type="ARBA" id="ARBA00022679"/>
    </source>
</evidence>
<evidence type="ECO:0000256" key="12">
    <source>
        <dbReference type="PROSITE-ProRule" id="PRU00110"/>
    </source>
</evidence>
<dbReference type="Proteomes" id="UP001596473">
    <property type="component" value="Unassembled WGS sequence"/>
</dbReference>
<dbReference type="InterPro" id="IPR002545">
    <property type="entry name" value="CheW-lke_dom"/>
</dbReference>
<dbReference type="EC" id="2.7.13.3" evidence="2"/>
<feature type="domain" description="CheW-like" evidence="14">
    <location>
        <begin position="574"/>
        <end position="702"/>
    </location>
</feature>
<dbReference type="PROSITE" id="PS50109">
    <property type="entry name" value="HIS_KIN"/>
    <property type="match status" value="1"/>
</dbReference>
<dbReference type="InterPro" id="IPR036641">
    <property type="entry name" value="HPT_dom_sf"/>
</dbReference>
<dbReference type="Gene3D" id="1.10.287.560">
    <property type="entry name" value="Histidine kinase CheA-like, homodimeric domain"/>
    <property type="match status" value="1"/>
</dbReference>
<organism evidence="16 17">
    <name type="scientific">Iodobacter arcticus</name>
    <dbReference type="NCBI Taxonomy" id="590593"/>
    <lineage>
        <taxon>Bacteria</taxon>
        <taxon>Pseudomonadati</taxon>
        <taxon>Pseudomonadota</taxon>
        <taxon>Betaproteobacteria</taxon>
        <taxon>Neisseriales</taxon>
        <taxon>Chitinibacteraceae</taxon>
        <taxon>Iodobacter</taxon>
    </lineage>
</organism>
<dbReference type="InterPro" id="IPR004105">
    <property type="entry name" value="CheA-like_dim"/>
</dbReference>
<dbReference type="Pfam" id="PF01584">
    <property type="entry name" value="CheW"/>
    <property type="match status" value="1"/>
</dbReference>
<dbReference type="CDD" id="cd00088">
    <property type="entry name" value="HPT"/>
    <property type="match status" value="1"/>
</dbReference>
<dbReference type="InterPro" id="IPR004358">
    <property type="entry name" value="Sig_transdc_His_kin-like_C"/>
</dbReference>
<dbReference type="CDD" id="cd16916">
    <property type="entry name" value="HATPase_CheA-like"/>
    <property type="match status" value="1"/>
</dbReference>
<dbReference type="SMART" id="SM00073">
    <property type="entry name" value="HPT"/>
    <property type="match status" value="1"/>
</dbReference>
<evidence type="ECO:0000256" key="5">
    <source>
        <dbReference type="ARBA" id="ARBA00022553"/>
    </source>
</evidence>
<dbReference type="RefSeq" id="WP_380188884.1">
    <property type="nucleotide sequence ID" value="NZ_JBHTBQ010000033.1"/>
</dbReference>
<dbReference type="SMART" id="SM00387">
    <property type="entry name" value="HATPase_c"/>
    <property type="match status" value="1"/>
</dbReference>
<evidence type="ECO:0000313" key="17">
    <source>
        <dbReference type="Proteomes" id="UP001596473"/>
    </source>
</evidence>
<dbReference type="SUPFAM" id="SSF50341">
    <property type="entry name" value="CheW-like"/>
    <property type="match status" value="1"/>
</dbReference>
<comment type="catalytic activity">
    <reaction evidence="1">
        <text>ATP + protein L-histidine = ADP + protein N-phospho-L-histidine.</text>
        <dbReference type="EC" id="2.7.13.3"/>
    </reaction>
</comment>
<name>A0ABW2R0L7_9NEIS</name>
<keyword evidence="4" id="KW-0145">Chemotaxis</keyword>
<evidence type="ECO:0000313" key="16">
    <source>
        <dbReference type="EMBL" id="MFC7421326.1"/>
    </source>
</evidence>
<dbReference type="SUPFAM" id="SSF47384">
    <property type="entry name" value="Homodimeric domain of signal transducing histidine kinase"/>
    <property type="match status" value="1"/>
</dbReference>
<proteinExistence type="predicted"/>
<comment type="function">
    <text evidence="11">Involved in the transmission of sensory signals from the chemoreceptors to the flagellar motors. CheA is autophosphorylated; it can transfer its phosphate group to either CheB or CheY.</text>
</comment>
<keyword evidence="9" id="KW-0067">ATP-binding</keyword>
<accession>A0ABW2R0L7</accession>
<dbReference type="InterPro" id="IPR003594">
    <property type="entry name" value="HATPase_dom"/>
</dbReference>
<dbReference type="SUPFAM" id="SSF47226">
    <property type="entry name" value="Histidine-containing phosphotransfer domain, HPT domain"/>
    <property type="match status" value="1"/>
</dbReference>
<keyword evidence="7" id="KW-0547">Nucleotide-binding</keyword>
<evidence type="ECO:0000256" key="10">
    <source>
        <dbReference type="ARBA" id="ARBA00023012"/>
    </source>
</evidence>
<evidence type="ECO:0000256" key="4">
    <source>
        <dbReference type="ARBA" id="ARBA00022500"/>
    </source>
</evidence>